<dbReference type="KEGG" id="psel:GM415_16605"/>
<gene>
    <name evidence="2" type="ORF">GM415_16605</name>
</gene>
<dbReference type="PANTHER" id="PTHR12526">
    <property type="entry name" value="GLYCOSYLTRANSFERASE"/>
    <property type="match status" value="1"/>
</dbReference>
<dbReference type="GO" id="GO:0016757">
    <property type="term" value="F:glycosyltransferase activity"/>
    <property type="evidence" value="ECO:0007669"/>
    <property type="project" value="TreeGrafter"/>
</dbReference>
<evidence type="ECO:0000313" key="2">
    <source>
        <dbReference type="EMBL" id="QGY41674.1"/>
    </source>
</evidence>
<dbReference type="Gene3D" id="3.40.50.2000">
    <property type="entry name" value="Glycogen Phosphorylase B"/>
    <property type="match status" value="2"/>
</dbReference>
<protein>
    <submittedName>
        <fullName evidence="2">Glycosyltransferase</fullName>
    </submittedName>
</protein>
<proteinExistence type="predicted"/>
<reference evidence="2 3" key="1">
    <citation type="submission" date="2019-11" db="EMBL/GenBank/DDBJ databases">
        <authorList>
            <person name="Zheng R.K."/>
            <person name="Sun C.M."/>
        </authorList>
    </citation>
    <scope>NUCLEOTIDE SEQUENCE [LARGE SCALE GENOMIC DNA]</scope>
    <source>
        <strain evidence="2 3">SRB007</strain>
    </source>
</reference>
<evidence type="ECO:0000259" key="1">
    <source>
        <dbReference type="Pfam" id="PF13439"/>
    </source>
</evidence>
<dbReference type="CDD" id="cd03801">
    <property type="entry name" value="GT4_PimA-like"/>
    <property type="match status" value="1"/>
</dbReference>
<feature type="domain" description="Glycosyltransferase subfamily 4-like N-terminal" evidence="1">
    <location>
        <begin position="20"/>
        <end position="190"/>
    </location>
</feature>
<keyword evidence="2" id="KW-0808">Transferase</keyword>
<dbReference type="InterPro" id="IPR028098">
    <property type="entry name" value="Glyco_trans_4-like_N"/>
</dbReference>
<dbReference type="EMBL" id="CP046400">
    <property type="protein sequence ID" value="QGY41674.1"/>
    <property type="molecule type" value="Genomic_DNA"/>
</dbReference>
<keyword evidence="3" id="KW-1185">Reference proteome</keyword>
<accession>A0A6I6JVF6</accession>
<name>A0A6I6JVF6_9BACT</name>
<dbReference type="Proteomes" id="UP000428328">
    <property type="component" value="Chromosome"/>
</dbReference>
<dbReference type="PANTHER" id="PTHR12526:SF635">
    <property type="entry name" value="GLYCOSYL TRANSFERASE GROUP 1"/>
    <property type="match status" value="1"/>
</dbReference>
<sequence length="378" mass="42498">MSIPVTKARIALTMPRLSRYGGAESFAWRLSEALARRGHAVDFICSRCETEPPEGVNPVVTGRFGGLRLIKVLWFLIRAERLTRVGGYDLVFGMANTINQDILRIGGGPISIFWQLSKDAWPEGFSRRFKMFRRRLAPVNWLIHWIDARRMRRTPRIVAVSHFVRDLIVKAHPYRAPESIEVIYNRPDLSRFSPPSEEERQALRRAADIGEHEVVIGTAATNFALKGIRQLIEGLPLLPDSHVLHVAGGRNPDRYLRLARQLGVEDRVRFLGRVEDMPSFYRTLDIFVLASFYDACSNAVLEALACGCRVASSARNGSAYFLPEENVFPTPDDVGRMAGVLARMAREPQPGPFVWPEGMETGIEPYVQMIEQAVGVAS</sequence>
<organism evidence="2 3">
    <name type="scientific">Pseudodesulfovibrio cashew</name>
    <dbReference type="NCBI Taxonomy" id="2678688"/>
    <lineage>
        <taxon>Bacteria</taxon>
        <taxon>Pseudomonadati</taxon>
        <taxon>Thermodesulfobacteriota</taxon>
        <taxon>Desulfovibrionia</taxon>
        <taxon>Desulfovibrionales</taxon>
        <taxon>Desulfovibrionaceae</taxon>
    </lineage>
</organism>
<evidence type="ECO:0000313" key="3">
    <source>
        <dbReference type="Proteomes" id="UP000428328"/>
    </source>
</evidence>
<dbReference type="Pfam" id="PF13692">
    <property type="entry name" value="Glyco_trans_1_4"/>
    <property type="match status" value="1"/>
</dbReference>
<dbReference type="RefSeq" id="WP_158950150.1">
    <property type="nucleotide sequence ID" value="NZ_CP046400.1"/>
</dbReference>
<dbReference type="SUPFAM" id="SSF53756">
    <property type="entry name" value="UDP-Glycosyltransferase/glycogen phosphorylase"/>
    <property type="match status" value="1"/>
</dbReference>
<dbReference type="AlphaFoldDB" id="A0A6I6JVF6"/>
<dbReference type="Pfam" id="PF13439">
    <property type="entry name" value="Glyco_transf_4"/>
    <property type="match status" value="1"/>
</dbReference>